<dbReference type="Gene3D" id="3.90.850.10">
    <property type="entry name" value="Fumarylacetoacetase-like, C-terminal domain"/>
    <property type="match status" value="1"/>
</dbReference>
<dbReference type="GO" id="GO:0046872">
    <property type="term" value="F:metal ion binding"/>
    <property type="evidence" value="ECO:0007669"/>
    <property type="project" value="UniProtKB-KW"/>
</dbReference>
<organism evidence="3 4">
    <name type="scientific">Thermotomaculum hydrothermale</name>
    <dbReference type="NCBI Taxonomy" id="981385"/>
    <lineage>
        <taxon>Bacteria</taxon>
        <taxon>Pseudomonadati</taxon>
        <taxon>Acidobacteriota</taxon>
        <taxon>Holophagae</taxon>
        <taxon>Thermotomaculales</taxon>
        <taxon>Thermotomaculaceae</taxon>
        <taxon>Thermotomaculum</taxon>
    </lineage>
</organism>
<dbReference type="KEGG" id="thyd:TTHT_0210"/>
<evidence type="ECO:0000256" key="1">
    <source>
        <dbReference type="ARBA" id="ARBA00022723"/>
    </source>
</evidence>
<proteinExistence type="predicted"/>
<name>A0A7R6PMI0_9BACT</name>
<evidence type="ECO:0000313" key="3">
    <source>
        <dbReference type="EMBL" id="BBB31836.1"/>
    </source>
</evidence>
<protein>
    <recommendedName>
        <fullName evidence="2">Fumarylacetoacetase-like C-terminal domain-containing protein</fullName>
    </recommendedName>
</protein>
<dbReference type="SUPFAM" id="SSF56529">
    <property type="entry name" value="FAH"/>
    <property type="match status" value="1"/>
</dbReference>
<dbReference type="GO" id="GO:0018773">
    <property type="term" value="F:acetylpyruvate hydrolase activity"/>
    <property type="evidence" value="ECO:0007669"/>
    <property type="project" value="TreeGrafter"/>
</dbReference>
<keyword evidence="1" id="KW-0479">Metal-binding</keyword>
<evidence type="ECO:0000313" key="4">
    <source>
        <dbReference type="Proteomes" id="UP000595564"/>
    </source>
</evidence>
<dbReference type="Pfam" id="PF01557">
    <property type="entry name" value="FAA_hydrolase"/>
    <property type="match status" value="1"/>
</dbReference>
<dbReference type="PANTHER" id="PTHR11820">
    <property type="entry name" value="ACYLPYRUVASE"/>
    <property type="match status" value="1"/>
</dbReference>
<dbReference type="InterPro" id="IPR036663">
    <property type="entry name" value="Fumarylacetoacetase_C_sf"/>
</dbReference>
<dbReference type="PANTHER" id="PTHR11820:SF7">
    <property type="entry name" value="ACYLPYRUVASE FAHD1, MITOCHONDRIAL"/>
    <property type="match status" value="1"/>
</dbReference>
<dbReference type="RefSeq" id="WP_201328169.1">
    <property type="nucleotide sequence ID" value="NZ_AP017470.1"/>
</dbReference>
<feature type="domain" description="Fumarylacetoacetase-like C-terminal" evidence="2">
    <location>
        <begin position="7"/>
        <end position="193"/>
    </location>
</feature>
<gene>
    <name evidence="3" type="ORF">TTHT_0210</name>
</gene>
<keyword evidence="4" id="KW-1185">Reference proteome</keyword>
<reference evidence="3 4" key="1">
    <citation type="journal article" date="2012" name="Extremophiles">
        <title>Thermotomaculum hydrothermale gen. nov., sp. nov., a novel heterotrophic thermophile within the phylum Acidobacteria from a deep-sea hydrothermal vent chimney in the Southern Okinawa Trough.</title>
        <authorList>
            <person name="Izumi H."/>
            <person name="Nunoura T."/>
            <person name="Miyazaki M."/>
            <person name="Mino S."/>
            <person name="Toki T."/>
            <person name="Takai K."/>
            <person name="Sako Y."/>
            <person name="Sawabe T."/>
            <person name="Nakagawa S."/>
        </authorList>
    </citation>
    <scope>NUCLEOTIDE SEQUENCE [LARGE SCALE GENOMIC DNA]</scope>
    <source>
        <strain evidence="3 4">AC55</strain>
    </source>
</reference>
<evidence type="ECO:0000259" key="2">
    <source>
        <dbReference type="Pfam" id="PF01557"/>
    </source>
</evidence>
<dbReference type="EMBL" id="AP017470">
    <property type="protein sequence ID" value="BBB31836.1"/>
    <property type="molecule type" value="Genomic_DNA"/>
</dbReference>
<accession>A0A7R6PMI0</accession>
<sequence length="198" mass="22847">MDLKNMYFVGRNYVEHAKELNNEVPEKPLIFCKPLSTLSEDNNIILPFHSNEVHFEGEMVFKFSKDGYYHVSCGIDYTARDVQNEIKKKGWPWFEAKCFKNSTVLNKNFVKIEKEKLDFLSIETYLNGELKQKGNYTQTIFKIDFLFDYLDKIIGLKEGDIVFTGTPSGVGKVKKGDILKVLIKLEGKLISEVISEVK</sequence>
<dbReference type="InterPro" id="IPR011234">
    <property type="entry name" value="Fumarylacetoacetase-like_C"/>
</dbReference>
<dbReference type="Proteomes" id="UP000595564">
    <property type="component" value="Chromosome"/>
</dbReference>
<dbReference type="AlphaFoldDB" id="A0A7R6PMI0"/>